<protein>
    <submittedName>
        <fullName evidence="2">M28 family peptidase</fullName>
    </submittedName>
</protein>
<dbReference type="AlphaFoldDB" id="A0A3B7R6C1"/>
<dbReference type="Gene3D" id="3.40.630.10">
    <property type="entry name" value="Zn peptidases"/>
    <property type="match status" value="1"/>
</dbReference>
<dbReference type="PANTHER" id="PTHR12147:SF26">
    <property type="entry name" value="PEPTIDASE M28 DOMAIN-CONTAINING PROTEIN"/>
    <property type="match status" value="1"/>
</dbReference>
<dbReference type="GO" id="GO:0008235">
    <property type="term" value="F:metalloexopeptidase activity"/>
    <property type="evidence" value="ECO:0007669"/>
    <property type="project" value="InterPro"/>
</dbReference>
<evidence type="ECO:0000259" key="1">
    <source>
        <dbReference type="Pfam" id="PF04389"/>
    </source>
</evidence>
<name>A0A3B7R6C1_9BACT</name>
<accession>A0A3B7R6C1</accession>
<dbReference type="Pfam" id="PF04389">
    <property type="entry name" value="Peptidase_M28"/>
    <property type="match status" value="1"/>
</dbReference>
<proteinExistence type="predicted"/>
<dbReference type="SUPFAM" id="SSF53187">
    <property type="entry name" value="Zn-dependent exopeptidases"/>
    <property type="match status" value="1"/>
</dbReference>
<feature type="domain" description="Peptidase M28" evidence="1">
    <location>
        <begin position="62"/>
        <end position="283"/>
    </location>
</feature>
<organism evidence="2 3">
    <name type="scientific">Hymenobacter oligotrophus</name>
    <dbReference type="NCBI Taxonomy" id="2319843"/>
    <lineage>
        <taxon>Bacteria</taxon>
        <taxon>Pseudomonadati</taxon>
        <taxon>Bacteroidota</taxon>
        <taxon>Cytophagia</taxon>
        <taxon>Cytophagales</taxon>
        <taxon>Hymenobacteraceae</taxon>
        <taxon>Hymenobacter</taxon>
    </lineage>
</organism>
<evidence type="ECO:0000313" key="2">
    <source>
        <dbReference type="EMBL" id="AYA38880.1"/>
    </source>
</evidence>
<dbReference type="InterPro" id="IPR007484">
    <property type="entry name" value="Peptidase_M28"/>
</dbReference>
<dbReference type="EMBL" id="CP032317">
    <property type="protein sequence ID" value="AYA38880.1"/>
    <property type="molecule type" value="Genomic_DNA"/>
</dbReference>
<dbReference type="Proteomes" id="UP000262802">
    <property type="component" value="Chromosome"/>
</dbReference>
<dbReference type="InterPro" id="IPR045175">
    <property type="entry name" value="M28_fam"/>
</dbReference>
<keyword evidence="3" id="KW-1185">Reference proteome</keyword>
<reference evidence="2 3" key="1">
    <citation type="submission" date="2018-09" db="EMBL/GenBank/DDBJ databases">
        <title>Hymenobacter medium sp. nov., isolated from R2A medium.</title>
        <authorList>
            <person name="Yingchao G."/>
        </authorList>
    </citation>
    <scope>NUCLEOTIDE SEQUENCE [LARGE SCALE GENOMIC DNA]</scope>
    <source>
        <strain evidence="3">sh-6</strain>
    </source>
</reference>
<dbReference type="GO" id="GO:0006508">
    <property type="term" value="P:proteolysis"/>
    <property type="evidence" value="ECO:0007669"/>
    <property type="project" value="InterPro"/>
</dbReference>
<gene>
    <name evidence="2" type="ORF">D3Y59_09530</name>
</gene>
<dbReference type="OrthoDB" id="9789219at2"/>
<sequence length="288" mass="32269">MRANQERLYADVEFLTSLQPARNYRNLGSLNQAADYIRAEFEKLGCPVEEQPFKADGRQYRNIIATFGPADAERIVVGAHYDVFGEQPGADDNASAVAGLLETARLLQHMQAELPADRRIDLVAYPNEEPPYFASEYMGSAVHAKSLHDAGVAVRAMICYEMIGYFRDEPGSQRFPTEHLAELYPNTGNFITVVGRDGQELFTQRVQQLMRATADVDVQRINLSAKAGLAGLSDQRNYWPYGWNAVMINDTAFLRNPNYHETGDTIDTLDFRRMAEVVNGVLNAVLKL</sequence>
<evidence type="ECO:0000313" key="3">
    <source>
        <dbReference type="Proteomes" id="UP000262802"/>
    </source>
</evidence>
<dbReference type="PANTHER" id="PTHR12147">
    <property type="entry name" value="METALLOPEPTIDASE M28 FAMILY MEMBER"/>
    <property type="match status" value="1"/>
</dbReference>
<dbReference type="RefSeq" id="WP_119446408.1">
    <property type="nucleotide sequence ID" value="NZ_CP032317.1"/>
</dbReference>
<dbReference type="KEGG" id="hyh:D3Y59_09530"/>